<organism evidence="2 3">
    <name type="scientific">Maliponia aquimaris</name>
    <dbReference type="NCBI Taxonomy" id="1673631"/>
    <lineage>
        <taxon>Bacteria</taxon>
        <taxon>Pseudomonadati</taxon>
        <taxon>Pseudomonadota</taxon>
        <taxon>Alphaproteobacteria</taxon>
        <taxon>Rhodobacterales</taxon>
        <taxon>Paracoccaceae</taxon>
        <taxon>Maliponia</taxon>
    </lineage>
</organism>
<dbReference type="GO" id="GO:0010468">
    <property type="term" value="P:regulation of gene expression"/>
    <property type="evidence" value="ECO:0007669"/>
    <property type="project" value="InterPro"/>
</dbReference>
<dbReference type="PANTHER" id="PTHR38457">
    <property type="entry name" value="REGULATOR ABRB-RELATED"/>
    <property type="match status" value="1"/>
</dbReference>
<keyword evidence="2" id="KW-0503">Monooxygenase</keyword>
<gene>
    <name evidence="2" type="ORF">MAA8898_02574</name>
</gene>
<keyword evidence="3" id="KW-1185">Reference proteome</keyword>
<dbReference type="PANTHER" id="PTHR38457:SF1">
    <property type="entry name" value="REGULATOR ABRB-RELATED"/>
    <property type="match status" value="1"/>
</dbReference>
<dbReference type="Proteomes" id="UP000207598">
    <property type="component" value="Unassembled WGS sequence"/>
</dbReference>
<evidence type="ECO:0000256" key="1">
    <source>
        <dbReference type="SAM" id="Phobius"/>
    </source>
</evidence>
<feature type="transmembrane region" description="Helical" evidence="1">
    <location>
        <begin position="224"/>
        <end position="245"/>
    </location>
</feature>
<keyword evidence="1" id="KW-0472">Membrane</keyword>
<keyword evidence="1" id="KW-1133">Transmembrane helix</keyword>
<evidence type="ECO:0000313" key="3">
    <source>
        <dbReference type="Proteomes" id="UP000207598"/>
    </source>
</evidence>
<dbReference type="PIRSF" id="PIRSF038991">
    <property type="entry name" value="Protein_AbrB"/>
    <property type="match status" value="1"/>
</dbReference>
<dbReference type="InterPro" id="IPR007820">
    <property type="entry name" value="AbrB_fam"/>
</dbReference>
<protein>
    <submittedName>
        <fullName evidence="2">Putative ammonia monooxygenase</fullName>
    </submittedName>
</protein>
<proteinExistence type="predicted"/>
<dbReference type="GO" id="GO:0004497">
    <property type="term" value="F:monooxygenase activity"/>
    <property type="evidence" value="ECO:0007669"/>
    <property type="project" value="UniProtKB-KW"/>
</dbReference>
<dbReference type="EMBL" id="FXYF01000006">
    <property type="protein sequence ID" value="SMX42316.1"/>
    <property type="molecule type" value="Genomic_DNA"/>
</dbReference>
<evidence type="ECO:0000313" key="2">
    <source>
        <dbReference type="EMBL" id="SMX42316.1"/>
    </source>
</evidence>
<accession>A0A238KJV6</accession>
<dbReference type="AlphaFoldDB" id="A0A238KJV6"/>
<feature type="transmembrane region" description="Helical" evidence="1">
    <location>
        <begin position="266"/>
        <end position="293"/>
    </location>
</feature>
<keyword evidence="2" id="KW-0560">Oxidoreductase</keyword>
<dbReference type="OrthoDB" id="7157734at2"/>
<feature type="transmembrane region" description="Helical" evidence="1">
    <location>
        <begin position="202"/>
        <end position="218"/>
    </location>
</feature>
<name>A0A238KJV6_9RHOB</name>
<reference evidence="2 3" key="1">
    <citation type="submission" date="2017-05" db="EMBL/GenBank/DDBJ databases">
        <authorList>
            <person name="Song R."/>
            <person name="Chenine A.L."/>
            <person name="Ruprecht R.M."/>
        </authorList>
    </citation>
    <scope>NUCLEOTIDE SEQUENCE [LARGE SCALE GENOMIC DNA]</scope>
    <source>
        <strain evidence="2 3">CECT 8898</strain>
    </source>
</reference>
<sequence length="341" mass="34660">MRPLIDLFLAFCAAALGAAVFALIGFPAAALTGSATGVTLAGLAGLRFDLPVWLRNGAFVLLGLNIGNGVTPDSLRAAAEWPVSIAILGLSLPLGMAIAQAGMVRWMGFARRDAVLASAPGHLSFVLSLSVEQGGQTARIAVIQSIRVLFLSLCVPLLVSLFFDLGGDGGAPAKVMTPLSLLGLIGGALALGWLFLRIRVPAPLLLAGMAVSALGHALDLTPGQLSPAIGTAAFMVLGVLIGSRFSGQSGAVLRGSLLAGLWLTSVNVAVTLGAVGLAMVLLGVAPSVLLVAYAPGGVEAMAAIAVTLGLNPAFVAAHHVMRLMILSVLVPVWVHRLRGRA</sequence>
<feature type="transmembrane region" description="Helical" evidence="1">
    <location>
        <begin position="81"/>
        <end position="102"/>
    </location>
</feature>
<feature type="transmembrane region" description="Helical" evidence="1">
    <location>
        <begin position="175"/>
        <end position="195"/>
    </location>
</feature>
<feature type="transmembrane region" description="Helical" evidence="1">
    <location>
        <begin position="146"/>
        <end position="163"/>
    </location>
</feature>
<dbReference type="GO" id="GO:0016020">
    <property type="term" value="C:membrane"/>
    <property type="evidence" value="ECO:0007669"/>
    <property type="project" value="InterPro"/>
</dbReference>
<keyword evidence="1" id="KW-0812">Transmembrane</keyword>
<dbReference type="Pfam" id="PF05145">
    <property type="entry name" value="AbrB"/>
    <property type="match status" value="1"/>
</dbReference>
<dbReference type="RefSeq" id="WP_094021397.1">
    <property type="nucleotide sequence ID" value="NZ_FXYF01000006.1"/>
</dbReference>